<evidence type="ECO:0000313" key="2">
    <source>
        <dbReference type="EMBL" id="QNN63620.1"/>
    </source>
</evidence>
<dbReference type="AlphaFoldDB" id="A0A7G9S6Z5"/>
<reference evidence="2 3" key="1">
    <citation type="submission" date="2020-08" db="EMBL/GenBank/DDBJ databases">
        <title>Genome sequence of Leucobacter denitrificans KACC 14055T.</title>
        <authorList>
            <person name="Hyun D.-W."/>
            <person name="Bae J.-W."/>
        </authorList>
    </citation>
    <scope>NUCLEOTIDE SEQUENCE [LARGE SCALE GENOMIC DNA]</scope>
    <source>
        <strain evidence="2 3">KACC 14055</strain>
    </source>
</reference>
<name>A0A7G9S6Z5_9MICO</name>
<dbReference type="SUPFAM" id="SSF89392">
    <property type="entry name" value="Prokaryotic lipoproteins and lipoprotein localization factors"/>
    <property type="match status" value="1"/>
</dbReference>
<evidence type="ECO:0000313" key="3">
    <source>
        <dbReference type="Proteomes" id="UP000515934"/>
    </source>
</evidence>
<accession>A0A7G9S6Z5</accession>
<dbReference type="Gene3D" id="2.50.20.20">
    <property type="match status" value="1"/>
</dbReference>
<dbReference type="EMBL" id="CP060716">
    <property type="protein sequence ID" value="QNN63620.1"/>
    <property type="molecule type" value="Genomic_DNA"/>
</dbReference>
<gene>
    <name evidence="2" type="ORF">H9L06_04750</name>
</gene>
<dbReference type="InterPro" id="IPR029046">
    <property type="entry name" value="LolA/LolB/LppX"/>
</dbReference>
<dbReference type="Proteomes" id="UP000515934">
    <property type="component" value="Chromosome"/>
</dbReference>
<evidence type="ECO:0000256" key="1">
    <source>
        <dbReference type="SAM" id="MobiDB-lite"/>
    </source>
</evidence>
<dbReference type="KEGG" id="ldn:H9L06_04750"/>
<evidence type="ECO:0008006" key="4">
    <source>
        <dbReference type="Google" id="ProtNLM"/>
    </source>
</evidence>
<sequence>MSIFWKRTLAITTITAAATLGLTECGDGAAEKAPSTEQSTETQKTESTQLTEEDFAERIGAAQIAAGSVHNEVTMTANGQSTMMSGDVQLSDDPSALKMSMSMSAPSAMQIVVVDSMLYMNMGEMTQNKFVATDLNSPEAGQYASMISQSNPQKQMELFSEALTDFEVSDETVEVDGVETYEYTLTLDTATLLSGQGVPTEGAELPETMTYVMNVGADDLPRRFVMDLQGTTAESNFTKWGEPVSIEAPSADQIVEM</sequence>
<protein>
    <recommendedName>
        <fullName evidence="4">LppX_LprAFG lipoprotein</fullName>
    </recommendedName>
</protein>
<dbReference type="RefSeq" id="WP_187556084.1">
    <property type="nucleotide sequence ID" value="NZ_CP060716.1"/>
</dbReference>
<feature type="compositionally biased region" description="Low complexity" evidence="1">
    <location>
        <begin position="35"/>
        <end position="50"/>
    </location>
</feature>
<feature type="region of interest" description="Disordered" evidence="1">
    <location>
        <begin position="27"/>
        <end position="50"/>
    </location>
</feature>
<keyword evidence="3" id="KW-1185">Reference proteome</keyword>
<proteinExistence type="predicted"/>
<organism evidence="2 3">
    <name type="scientific">Leucobacter denitrificans</name>
    <dbReference type="NCBI Taxonomy" id="683042"/>
    <lineage>
        <taxon>Bacteria</taxon>
        <taxon>Bacillati</taxon>
        <taxon>Actinomycetota</taxon>
        <taxon>Actinomycetes</taxon>
        <taxon>Micrococcales</taxon>
        <taxon>Microbacteriaceae</taxon>
        <taxon>Leucobacter</taxon>
    </lineage>
</organism>